<evidence type="ECO:0000256" key="1">
    <source>
        <dbReference type="ARBA" id="ARBA00004141"/>
    </source>
</evidence>
<feature type="transmembrane region" description="Helical" evidence="6">
    <location>
        <begin position="246"/>
        <end position="265"/>
    </location>
</feature>
<evidence type="ECO:0000256" key="2">
    <source>
        <dbReference type="ARBA" id="ARBA00022692"/>
    </source>
</evidence>
<keyword evidence="4 6" id="KW-0472">Membrane</keyword>
<keyword evidence="2 6" id="KW-0812">Transmembrane</keyword>
<organism evidence="7 8">
    <name type="scientific">Fusarium zealandicum</name>
    <dbReference type="NCBI Taxonomy" id="1053134"/>
    <lineage>
        <taxon>Eukaryota</taxon>
        <taxon>Fungi</taxon>
        <taxon>Dikarya</taxon>
        <taxon>Ascomycota</taxon>
        <taxon>Pezizomycotina</taxon>
        <taxon>Sordariomycetes</taxon>
        <taxon>Hypocreomycetidae</taxon>
        <taxon>Hypocreales</taxon>
        <taxon>Nectriaceae</taxon>
        <taxon>Fusarium</taxon>
        <taxon>Fusarium staphyleae species complex</taxon>
    </lineage>
</organism>
<dbReference type="GO" id="GO:0000324">
    <property type="term" value="C:fungal-type vacuole"/>
    <property type="evidence" value="ECO:0007669"/>
    <property type="project" value="TreeGrafter"/>
</dbReference>
<dbReference type="Pfam" id="PF04479">
    <property type="entry name" value="RTA1"/>
    <property type="match status" value="1"/>
</dbReference>
<keyword evidence="8" id="KW-1185">Reference proteome</keyword>
<comment type="caution">
    <text evidence="7">The sequence shown here is derived from an EMBL/GenBank/DDBJ whole genome shotgun (WGS) entry which is preliminary data.</text>
</comment>
<feature type="transmembrane region" description="Helical" evidence="6">
    <location>
        <begin position="22"/>
        <end position="42"/>
    </location>
</feature>
<dbReference type="Proteomes" id="UP000635477">
    <property type="component" value="Unassembled WGS sequence"/>
</dbReference>
<feature type="transmembrane region" description="Helical" evidence="6">
    <location>
        <begin position="209"/>
        <end position="226"/>
    </location>
</feature>
<dbReference type="OrthoDB" id="3358017at2759"/>
<evidence type="ECO:0000313" key="7">
    <source>
        <dbReference type="EMBL" id="KAF4966060.1"/>
    </source>
</evidence>
<evidence type="ECO:0000256" key="4">
    <source>
        <dbReference type="ARBA" id="ARBA00023136"/>
    </source>
</evidence>
<comment type="subcellular location">
    <subcellularLocation>
        <location evidence="1">Membrane</location>
        <topology evidence="1">Multi-pass membrane protein</topology>
    </subcellularLocation>
</comment>
<feature type="region of interest" description="Disordered" evidence="5">
    <location>
        <begin position="313"/>
        <end position="396"/>
    </location>
</feature>
<dbReference type="PANTHER" id="PTHR31465">
    <property type="entry name" value="PROTEIN RTA1-RELATED"/>
    <property type="match status" value="1"/>
</dbReference>
<keyword evidence="3 6" id="KW-1133">Transmembrane helix</keyword>
<dbReference type="PANTHER" id="PTHR31465:SF9">
    <property type="entry name" value="SPHINGOID LONG-CHAIN BASE TRANSPORTER RSB1"/>
    <property type="match status" value="1"/>
</dbReference>
<name>A0A8H4TXQ0_9HYPO</name>
<gene>
    <name evidence="7" type="ORF">FZEAL_10697</name>
</gene>
<feature type="transmembrane region" description="Helical" evidence="6">
    <location>
        <begin position="159"/>
        <end position="182"/>
    </location>
</feature>
<reference evidence="7" key="2">
    <citation type="submission" date="2020-05" db="EMBL/GenBank/DDBJ databases">
        <authorList>
            <person name="Kim H.-S."/>
            <person name="Proctor R.H."/>
            <person name="Brown D.W."/>
        </authorList>
    </citation>
    <scope>NUCLEOTIDE SEQUENCE</scope>
    <source>
        <strain evidence="7">NRRL 22465</strain>
    </source>
</reference>
<evidence type="ECO:0000256" key="6">
    <source>
        <dbReference type="SAM" id="Phobius"/>
    </source>
</evidence>
<evidence type="ECO:0000313" key="8">
    <source>
        <dbReference type="Proteomes" id="UP000635477"/>
    </source>
</evidence>
<feature type="transmembrane region" description="Helical" evidence="6">
    <location>
        <begin position="125"/>
        <end position="147"/>
    </location>
</feature>
<evidence type="ECO:0008006" key="9">
    <source>
        <dbReference type="Google" id="ProtNLM"/>
    </source>
</evidence>
<feature type="transmembrane region" description="Helical" evidence="6">
    <location>
        <begin position="49"/>
        <end position="70"/>
    </location>
</feature>
<dbReference type="AlphaFoldDB" id="A0A8H4TXQ0"/>
<proteinExistence type="predicted"/>
<dbReference type="GO" id="GO:0005886">
    <property type="term" value="C:plasma membrane"/>
    <property type="evidence" value="ECO:0007669"/>
    <property type="project" value="TreeGrafter"/>
</dbReference>
<accession>A0A8H4TXQ0</accession>
<sequence length="396" mass="42209">MVGDCGSTCPASDGFHSYDPSIGGNTVLLVAFALLALAALYIGFRSQTYLFSSTLTIGLLVEVLGFIGRILLHSSRDSQGDFFLFLFGTVLGPSIISLAIFIVLPNIVGGYGESTRPFKPLVAGLVFWGLSAITLMVELIGIVFTAYESNGVSRRRGATITAIGLGIQTASFLAFSGLHIWITLGMRSRRGGLDARHSGEYSTSKLKKFFMAMEIAIALLTVYSIYRIVEFAGGVSGSLFQNETALMVIGGTLPLLAGMLLVVFYPGTALADTWAPASSQDIKCHRRPDPIQSLSPSGHFVHHLYDPDIRKQISPTSQKHHSGTSEGPPELPPGSMGLPSNPKVTSKPSSPQSMSAPRRGPPAPLDLSHLSGIGGGVRRDTRGPAPKDLVHAEELW</sequence>
<protein>
    <recommendedName>
        <fullName evidence="9">Sphingoid long-chain base transporter RSB1</fullName>
    </recommendedName>
</protein>
<feature type="compositionally biased region" description="Polar residues" evidence="5">
    <location>
        <begin position="342"/>
        <end position="355"/>
    </location>
</feature>
<evidence type="ECO:0000256" key="5">
    <source>
        <dbReference type="SAM" id="MobiDB-lite"/>
    </source>
</evidence>
<reference evidence="7" key="1">
    <citation type="journal article" date="2020" name="BMC Genomics">
        <title>Correction to: Identification and distribution of gene clusters required for synthesis of sphingolipid metabolism inhibitors in diverse species of the filamentous fungus Fusarium.</title>
        <authorList>
            <person name="Kim H.S."/>
            <person name="Lohmar J.M."/>
            <person name="Busman M."/>
            <person name="Brown D.W."/>
            <person name="Naumann T.A."/>
            <person name="Divon H.H."/>
            <person name="Lysoe E."/>
            <person name="Uhlig S."/>
            <person name="Proctor R.H."/>
        </authorList>
    </citation>
    <scope>NUCLEOTIDE SEQUENCE</scope>
    <source>
        <strain evidence="7">NRRL 22465</strain>
    </source>
</reference>
<evidence type="ECO:0000256" key="3">
    <source>
        <dbReference type="ARBA" id="ARBA00022989"/>
    </source>
</evidence>
<feature type="transmembrane region" description="Helical" evidence="6">
    <location>
        <begin position="82"/>
        <end position="104"/>
    </location>
</feature>
<dbReference type="EMBL" id="JABEYC010001344">
    <property type="protein sequence ID" value="KAF4966060.1"/>
    <property type="molecule type" value="Genomic_DNA"/>
</dbReference>
<dbReference type="InterPro" id="IPR007568">
    <property type="entry name" value="RTA1"/>
</dbReference>